<evidence type="ECO:0000256" key="1">
    <source>
        <dbReference type="SAM" id="MobiDB-lite"/>
    </source>
</evidence>
<dbReference type="EMBL" id="ALBS01000227">
    <property type="protein sequence ID" value="EJT47793.1"/>
    <property type="molecule type" value="Genomic_DNA"/>
</dbReference>
<dbReference type="HOGENOM" id="CLU_1972021_0_0_1"/>
<name>J5QK96_TRIAS</name>
<proteinExistence type="predicted"/>
<sequence>MRRPQASFTPPHPVFVLSSGVFVGSPPPPLNPSRRTPSSQHPFLGAENAGGPTALPQAHQRRSAVDGLGDVALQAVSCRETSALGRARGKGAGASERGRPNSEVSRATDRVAGASKRLSADIILCSP</sequence>
<accession>J5QK96</accession>
<organism evidence="2 3">
    <name type="scientific">Trichosporon asahii var. asahii (strain ATCC 90039 / CBS 2479 / JCM 2466 / KCTC 7840 / NBRC 103889/ NCYC 2677 / UAMH 7654)</name>
    <name type="common">Yeast</name>
    <dbReference type="NCBI Taxonomy" id="1186058"/>
    <lineage>
        <taxon>Eukaryota</taxon>
        <taxon>Fungi</taxon>
        <taxon>Dikarya</taxon>
        <taxon>Basidiomycota</taxon>
        <taxon>Agaricomycotina</taxon>
        <taxon>Tremellomycetes</taxon>
        <taxon>Trichosporonales</taxon>
        <taxon>Trichosporonaceae</taxon>
        <taxon>Trichosporon</taxon>
    </lineage>
</organism>
<feature type="region of interest" description="Disordered" evidence="1">
    <location>
        <begin position="84"/>
        <end position="112"/>
    </location>
</feature>
<dbReference type="Proteomes" id="UP000002748">
    <property type="component" value="Unassembled WGS sequence"/>
</dbReference>
<evidence type="ECO:0000313" key="3">
    <source>
        <dbReference type="Proteomes" id="UP000002748"/>
    </source>
</evidence>
<dbReference type="GeneID" id="25986767"/>
<gene>
    <name evidence="2" type="ORF">A1Q1_03254</name>
</gene>
<dbReference type="RefSeq" id="XP_014179009.1">
    <property type="nucleotide sequence ID" value="XM_014323534.1"/>
</dbReference>
<dbReference type="VEuPathDB" id="FungiDB:A1Q1_03254"/>
<protein>
    <submittedName>
        <fullName evidence="2">Uncharacterized protein</fullName>
    </submittedName>
</protein>
<reference evidence="2 3" key="1">
    <citation type="journal article" date="2012" name="Eukaryot. Cell">
        <title>Draft genome sequence of CBS 2479, the standard type strain of Trichosporon asahii.</title>
        <authorList>
            <person name="Yang R.Y."/>
            <person name="Li H.T."/>
            <person name="Zhu H."/>
            <person name="Zhou G.P."/>
            <person name="Wang M."/>
            <person name="Wang L."/>
        </authorList>
    </citation>
    <scope>NUCLEOTIDE SEQUENCE [LARGE SCALE GENOMIC DNA]</scope>
    <source>
        <strain evidence="3">ATCC 90039 / CBS 2479 / JCM 2466 / KCTC 7840 / NCYC 2677 / UAMH 7654</strain>
    </source>
</reference>
<comment type="caution">
    <text evidence="2">The sequence shown here is derived from an EMBL/GenBank/DDBJ whole genome shotgun (WGS) entry which is preliminary data.</text>
</comment>
<dbReference type="KEGG" id="tasa:A1Q1_03254"/>
<dbReference type="AlphaFoldDB" id="J5QK96"/>
<feature type="region of interest" description="Disordered" evidence="1">
    <location>
        <begin position="22"/>
        <end position="63"/>
    </location>
</feature>
<evidence type="ECO:0000313" key="2">
    <source>
        <dbReference type="EMBL" id="EJT47793.1"/>
    </source>
</evidence>